<evidence type="ECO:0000313" key="2">
    <source>
        <dbReference type="Proteomes" id="UP000000437"/>
    </source>
</evidence>
<evidence type="ECO:0000256" key="1">
    <source>
        <dbReference type="SAM" id="SignalP"/>
    </source>
</evidence>
<reference evidence="3" key="10">
    <citation type="journal article" date="2023" name="Mol. Nutr. Food Res.">
        <title>Dietary Application of the Microalga Lobosphaera incisa P127 Reduces Severity of Intestinal Inflammation, Modulates Gut-Associated Gene Expression, and Microbiome in the Zebrafish Model of IBD.</title>
        <authorList>
            <person name="Novichkova E."/>
            <person name="Nayak S."/>
            <person name="Boussiba S."/>
            <person name="Gopas J."/>
            <person name="Zilberg D."/>
            <person name="Khozin-Goldberg I."/>
        </authorList>
    </citation>
    <scope>NUCLEOTIDE SEQUENCE</scope>
    <source>
        <strain evidence="3">Tuebingen</strain>
    </source>
</reference>
<reference evidence="3" key="11">
    <citation type="submission" date="2025-08" db="UniProtKB">
        <authorList>
            <consortium name="RefSeq"/>
        </authorList>
    </citation>
    <scope>IDENTIFICATION</scope>
    <source>
        <strain evidence="3">Tuebingen</strain>
    </source>
</reference>
<organism evidence="2 3">
    <name type="scientific">Danio rerio</name>
    <name type="common">Zebrafish</name>
    <name type="synonym">Brachydanio rerio</name>
    <dbReference type="NCBI Taxonomy" id="7955"/>
    <lineage>
        <taxon>Eukaryota</taxon>
        <taxon>Metazoa</taxon>
        <taxon>Chordata</taxon>
        <taxon>Craniata</taxon>
        <taxon>Vertebrata</taxon>
        <taxon>Euteleostomi</taxon>
        <taxon>Actinopterygii</taxon>
        <taxon>Neopterygii</taxon>
        <taxon>Teleostei</taxon>
        <taxon>Ostariophysi</taxon>
        <taxon>Cypriniformes</taxon>
        <taxon>Danionidae</taxon>
        <taxon>Danioninae</taxon>
        <taxon>Danio</taxon>
    </lineage>
</organism>
<reference evidence="3" key="1">
    <citation type="journal article" date="2007" name="Mol. Immunol.">
        <title>Discovery of multiple beta-defensin like homologues in teleost fish.</title>
        <authorList>
            <person name="Zou J."/>
            <person name="Mercier C."/>
            <person name="Koussounadis A."/>
            <person name="Secombes C."/>
        </authorList>
    </citation>
    <scope>NUCLEOTIDE SEQUENCE</scope>
    <source>
        <strain evidence="3">Tuebingen</strain>
    </source>
</reference>
<accession>A0A8M1NBV9</accession>
<name>A0A8M1NBV9_DANRE</name>
<gene>
    <name evidence="3 4" type="primary">defbl2</name>
    <name evidence="3" type="synonym">BD-2</name>
    <name evidence="3" type="synonym">db-2</name>
    <name evidence="3" type="synonym">zfdb-2</name>
</gene>
<dbReference type="KEGG" id="dre:100009620"/>
<dbReference type="SMR" id="A0A8M1NBV9"/>
<proteinExistence type="predicted"/>
<dbReference type="AlphaFoldDB" id="A0A8M1NBV9"/>
<evidence type="ECO:0000313" key="3">
    <source>
        <dbReference type="RefSeq" id="NP_001075023.2"/>
    </source>
</evidence>
<reference evidence="3" key="5">
    <citation type="journal article" date="2014" name="Fish Shellfish Immunol.">
        <title>Th17-like immune response in fish mucosal tissues after administration of live attenuated Vibrio anguillarum via different vaccination routes.</title>
        <authorList>
            <person name="Zhang H."/>
            <person name="Shen B."/>
            <person name="Wu H."/>
            <person name="Gao L."/>
            <person name="Liu Q."/>
            <person name="Wang Q."/>
            <person name="Xiao J."/>
            <person name="Zhang Y."/>
        </authorList>
    </citation>
    <scope>NUCLEOTIDE SEQUENCE</scope>
    <source>
        <strain evidence="3">Tuebingen</strain>
    </source>
</reference>
<feature type="chain" id="PRO_5035034617" evidence="1 3">
    <location>
        <begin position="23"/>
        <end position="65"/>
    </location>
</feature>
<reference evidence="3" key="8">
    <citation type="journal article" date="2023" name="Fish Shellfish Immunol.">
        <title>Zebrafish nos2a benefits bacterial proliferation via suppressing ROS and inducing NO production to impair the expressions of inflammatory cytokines and antibacterial genes.</title>
        <authorList>
            <person name="Zheng S.Y."/>
            <person name="Shao X."/>
            <person name="Qi Z."/>
            <person name="Yan M."/>
            <person name="Tao M.H."/>
            <person name="Wu X.M."/>
            <person name="Zhang L."/>
            <person name="Ma J."/>
            <person name="Li A."/>
            <person name="Chang M.X."/>
        </authorList>
    </citation>
    <scope>NUCLEOTIDE SEQUENCE</scope>
    <source>
        <strain evidence="3">Tuebingen</strain>
    </source>
</reference>
<dbReference type="AGR" id="ZFIN:ZDB-GENE-070207-2"/>
<dbReference type="CTD" id="100009620"/>
<dbReference type="GeneID" id="100009620"/>
<keyword evidence="2" id="KW-1185">Reference proteome</keyword>
<reference evidence="3" key="9">
    <citation type="journal article" date="2023" name="Gut Microbes">
        <title>Vitamin D influences gut microbiota and acetate production in zebrafish (Danio rerio) to promote intestinal immunity against invading pathogens.</title>
        <authorList>
            <person name="Liao X."/>
            <person name="Lan Y."/>
            <person name="Wang W."/>
            <person name="Zhang J."/>
            <person name="Shao R."/>
            <person name="Yin Z."/>
            <person name="Gudmundsson G.H."/>
            <person name="Bergman P."/>
            <person name="Mai K."/>
            <person name="Ai Q."/>
            <person name="Wan M."/>
        </authorList>
    </citation>
    <scope>NUCLEOTIDE SEQUENCE</scope>
    <source>
        <strain evidence="3">Tuebingen</strain>
    </source>
</reference>
<reference evidence="3" key="4">
    <citation type="journal article" date="2014" name="Antiviral Res.">
        <title>In addition to its antiviral and immunomodulatory properties, the zebrafish beta-defensin 2 (zfBD2) is a potent viral DNA vaccine molecular adjuvant.</title>
        <authorList>
            <person name="Garcia-Valtanen P."/>
            <person name="Martinez-Lopez A."/>
            <person name="Ortega-Villaizan M."/>
            <person name="Perez L."/>
            <person name="Coll J.M."/>
            <person name="Estepa A."/>
        </authorList>
    </citation>
    <scope>NUCLEOTIDE SEQUENCE</scope>
    <source>
        <strain evidence="3">Tuebingen</strain>
    </source>
</reference>
<feature type="signal peptide" evidence="1 3">
    <location>
        <begin position="1"/>
        <end position="22"/>
    </location>
</feature>
<keyword evidence="1 3" id="KW-0732">Signal</keyword>
<reference evidence="3" key="3">
    <citation type="journal article" date="2013" name="Comp. Biochem. Physiol. B, Biochem. Mol. Biol.">
        <title>Molecular cloning and expression analysis of two beta-defensin genes in the blunt snout bream (Megalobrama amblycephala).</title>
        <authorList>
            <person name="Liang T."/>
            <person name="Wang D.D."/>
            <person name="Zhang G.R."/>
            <person name="Wei K.J."/>
            <person name="Wang W.M."/>
            <person name="Zou G.W."/>
        </authorList>
    </citation>
    <scope>NUCLEOTIDE SEQUENCE</scope>
    <source>
        <strain evidence="3">Tuebingen</strain>
    </source>
</reference>
<reference evidence="3" key="6">
    <citation type="journal article" date="2020" name="Biology">
        <title>Dietary Supplementation with Omega-6 LC-PUFA-Rich Microalgae Regulates Mucosal Immune Response and Promotes Microbial Diversity in the Zebrafish Gut.</title>
        <authorList>
            <person name="Nayak S."/>
            <person name="Al Ashhab A."/>
            <person name="Zilberg D."/>
            <person name="Khozin-Goldberg I."/>
        </authorList>
    </citation>
    <scope>NUCLEOTIDE SEQUENCE</scope>
    <source>
        <strain evidence="3">Tuebingen</strain>
    </source>
</reference>
<evidence type="ECO:0000313" key="4">
    <source>
        <dbReference type="ZFIN" id="ZDB-GENE-070207-2"/>
    </source>
</evidence>
<dbReference type="ZFIN" id="ZDB-GENE-070207-2">
    <property type="gene designation" value="defbl2"/>
</dbReference>
<reference evidence="3" key="2">
    <citation type="journal article" date="2011" name="Dev. Comp. Immunol.">
        <title>Topographical distribution of antimicrobial genes in the zebrafish intestine.</title>
        <authorList>
            <person name="Oehlers S.H."/>
            <person name="Flores M.V."/>
            <person name="Chen T."/>
            <person name="Hall C.J."/>
            <person name="Crosier K.E."/>
            <person name="Crosier P.S."/>
        </authorList>
    </citation>
    <scope>NUCLEOTIDE SEQUENCE</scope>
    <source>
        <strain evidence="3">Tuebingen</strain>
    </source>
</reference>
<dbReference type="RefSeq" id="NP_001075023.2">
    <property type="nucleotide sequence ID" value="NM_001081554.2"/>
</dbReference>
<sequence length="65" mass="7541" precursor="true">MKKLGMIIFITLLALFAGNVHNAEVQIQNWTCGYGGLCRRFCFDQEYIVAHHGCPRRYRCCAVRF</sequence>
<dbReference type="Proteomes" id="UP000000437">
    <property type="component" value="Chromosome 21"/>
</dbReference>
<reference evidence="3" key="7">
    <citation type="journal article" date="2021" name="Mar. Drugs">
        <title>A Novel Pseudoalteromonas xiamenensis Marine Isolate as a Potential Probiotic: Anti-Inflammatory and Innate Immune Modulatory Effects against Thermal and Pathogenic Stresses.</title>
        <authorList>
            <person name="Wasana W.P."/>
            <person name="Senevirathne A."/>
            <person name="Nikapitiya C."/>
            <person name="Eom T.Y."/>
            <person name="Lee Y."/>
            <person name="Lee J.S."/>
            <person name="Kang D.H."/>
            <person name="Oh C."/>
            <person name="De Zoysa M."/>
        </authorList>
    </citation>
    <scope>NUCLEOTIDE SEQUENCE</scope>
    <source>
        <strain evidence="3">Tuebingen</strain>
    </source>
</reference>
<protein>
    <submittedName>
        <fullName evidence="3">Beta-defensin-like 2 precursor</fullName>
    </submittedName>
</protein>